<gene>
    <name evidence="1" type="ORF">F8B43_1294</name>
</gene>
<evidence type="ECO:0000313" key="2">
    <source>
        <dbReference type="Proteomes" id="UP000469949"/>
    </source>
</evidence>
<comment type="caution">
    <text evidence="1">The sequence shown here is derived from an EMBL/GenBank/DDBJ whole genome shotgun (WGS) entry which is preliminary data.</text>
</comment>
<dbReference type="AlphaFoldDB" id="A0A833J721"/>
<organism evidence="1 2">
    <name type="scientific">Methylorubrum populi</name>
    <dbReference type="NCBI Taxonomy" id="223967"/>
    <lineage>
        <taxon>Bacteria</taxon>
        <taxon>Pseudomonadati</taxon>
        <taxon>Pseudomonadota</taxon>
        <taxon>Alphaproteobacteria</taxon>
        <taxon>Hyphomicrobiales</taxon>
        <taxon>Methylobacteriaceae</taxon>
        <taxon>Methylorubrum</taxon>
    </lineage>
</organism>
<dbReference type="Proteomes" id="UP000469949">
    <property type="component" value="Unassembled WGS sequence"/>
</dbReference>
<sequence>MEFGPQNGSKQDFLYEPIRIAVRYLSGQRARQKSNLNHS</sequence>
<dbReference type="EMBL" id="WEKV01000008">
    <property type="protein sequence ID" value="KAB7785893.1"/>
    <property type="molecule type" value="Genomic_DNA"/>
</dbReference>
<reference evidence="1 2" key="1">
    <citation type="submission" date="2019-10" db="EMBL/GenBank/DDBJ databases">
        <title>Draft Genome Sequence of the Caffeine Degrading Methylotroph Methylorubrum populi PINKEL.</title>
        <authorList>
            <person name="Dawson S.C."/>
            <person name="Zhang X."/>
            <person name="Wright M.E."/>
            <person name="Sharma G."/>
            <person name="Langner J.T."/>
            <person name="Ditty J.L."/>
            <person name="Subuyuj G.A."/>
        </authorList>
    </citation>
    <scope>NUCLEOTIDE SEQUENCE [LARGE SCALE GENOMIC DNA]</scope>
    <source>
        <strain evidence="1 2">Pinkel</strain>
    </source>
</reference>
<proteinExistence type="predicted"/>
<accession>A0A833J721</accession>
<protein>
    <submittedName>
        <fullName evidence="1">Uncharacterized protein</fullName>
    </submittedName>
</protein>
<name>A0A833J721_9HYPH</name>
<evidence type="ECO:0000313" key="1">
    <source>
        <dbReference type="EMBL" id="KAB7785893.1"/>
    </source>
</evidence>